<feature type="transmembrane region" description="Helical" evidence="1">
    <location>
        <begin position="183"/>
        <end position="204"/>
    </location>
</feature>
<dbReference type="PANTHER" id="PTHR31881">
    <property type="match status" value="1"/>
</dbReference>
<dbReference type="PANTHER" id="PTHR31881:SF11">
    <property type="entry name" value="PROTEIN, PUTATIVE-RELATED"/>
    <property type="match status" value="1"/>
</dbReference>
<dbReference type="AlphaFoldDB" id="A0A4Y7L0L2"/>
<dbReference type="OMA" id="NTQMVAI"/>
<dbReference type="Pfam" id="PF04654">
    <property type="entry name" value="DUF599"/>
    <property type="match status" value="1"/>
</dbReference>
<evidence type="ECO:0008006" key="4">
    <source>
        <dbReference type="Google" id="ProtNLM"/>
    </source>
</evidence>
<dbReference type="Proteomes" id="UP000316621">
    <property type="component" value="Chromosome 9"/>
</dbReference>
<keyword evidence="1" id="KW-0472">Membrane</keyword>
<keyword evidence="1" id="KW-0812">Transmembrane</keyword>
<name>A0A4Y7L0L2_PAPSO</name>
<evidence type="ECO:0000256" key="1">
    <source>
        <dbReference type="SAM" id="Phobius"/>
    </source>
</evidence>
<dbReference type="Gramene" id="RZC77968">
    <property type="protein sequence ID" value="RZC77968"/>
    <property type="gene ID" value="C5167_002148"/>
</dbReference>
<evidence type="ECO:0000313" key="3">
    <source>
        <dbReference type="Proteomes" id="UP000316621"/>
    </source>
</evidence>
<evidence type="ECO:0000313" key="2">
    <source>
        <dbReference type="EMBL" id="RZC77968.1"/>
    </source>
</evidence>
<dbReference type="EMBL" id="CM010723">
    <property type="protein sequence ID" value="RZC77968.1"/>
    <property type="molecule type" value="Genomic_DNA"/>
</dbReference>
<reference evidence="2 3" key="1">
    <citation type="journal article" date="2018" name="Science">
        <title>The opium poppy genome and morphinan production.</title>
        <authorList>
            <person name="Guo L."/>
            <person name="Winzer T."/>
            <person name="Yang X."/>
            <person name="Li Y."/>
            <person name="Ning Z."/>
            <person name="He Z."/>
            <person name="Teodor R."/>
            <person name="Lu Y."/>
            <person name="Bowser T.A."/>
            <person name="Graham I.A."/>
            <person name="Ye K."/>
        </authorList>
    </citation>
    <scope>NUCLEOTIDE SEQUENCE [LARGE SCALE GENOMIC DNA]</scope>
    <source>
        <strain evidence="3">cv. HN1</strain>
        <tissue evidence="2">Leaves</tissue>
    </source>
</reference>
<dbReference type="OrthoDB" id="761598at2759"/>
<keyword evidence="1" id="KW-1133">Transmembrane helix</keyword>
<dbReference type="InterPro" id="IPR006747">
    <property type="entry name" value="DUF599"/>
</dbReference>
<gene>
    <name evidence="2" type="ORF">C5167_002148</name>
</gene>
<feature type="transmembrane region" description="Helical" evidence="1">
    <location>
        <begin position="125"/>
        <end position="149"/>
    </location>
</feature>
<accession>A0A4Y7L0L2</accession>
<feature type="transmembrane region" description="Helical" evidence="1">
    <location>
        <begin position="12"/>
        <end position="30"/>
    </location>
</feature>
<keyword evidence="3" id="KW-1185">Reference proteome</keyword>
<organism evidence="2 3">
    <name type="scientific">Papaver somniferum</name>
    <name type="common">Opium poppy</name>
    <dbReference type="NCBI Taxonomy" id="3469"/>
    <lineage>
        <taxon>Eukaryota</taxon>
        <taxon>Viridiplantae</taxon>
        <taxon>Streptophyta</taxon>
        <taxon>Embryophyta</taxon>
        <taxon>Tracheophyta</taxon>
        <taxon>Spermatophyta</taxon>
        <taxon>Magnoliopsida</taxon>
        <taxon>Ranunculales</taxon>
        <taxon>Papaveraceae</taxon>
        <taxon>Papaveroideae</taxon>
        <taxon>Papaver</taxon>
    </lineage>
</organism>
<protein>
    <recommendedName>
        <fullName evidence="4">DUF599 domain-containing protein</fullName>
    </recommendedName>
</protein>
<sequence length="217" mass="24470">MALLLHLDRILVPLSMVLSIGYHVYLAYCFKNKPHVTTLGVNTIRRRNWAQTIIEDQNEKTGNLVIQSLRNSQMGSILGASVTILMILALSAITNNAYNASDLLSNSYFGSQSIRTVLLKYCFEYSFLVFSFFCSSMAVICFVQLNFLLSVADFSPGYVQDMIERGCWFAFLGNRSFYVTVPLLLWILGPVPMMLSTLALVWVLNQLDFGMVRCSNN</sequence>
<feature type="transmembrane region" description="Helical" evidence="1">
    <location>
        <begin position="77"/>
        <end position="98"/>
    </location>
</feature>
<proteinExistence type="predicted"/>